<gene>
    <name evidence="1" type="ORF">SAMN04487950_0443</name>
</gene>
<evidence type="ECO:0000313" key="2">
    <source>
        <dbReference type="Proteomes" id="UP000199607"/>
    </source>
</evidence>
<evidence type="ECO:0000313" key="1">
    <source>
        <dbReference type="EMBL" id="SFK65987.1"/>
    </source>
</evidence>
<dbReference type="AlphaFoldDB" id="A0A1I4BCZ1"/>
<dbReference type="EMBL" id="FOTC01000001">
    <property type="protein sequence ID" value="SFK65987.1"/>
    <property type="molecule type" value="Genomic_DNA"/>
</dbReference>
<proteinExistence type="predicted"/>
<reference evidence="2" key="1">
    <citation type="submission" date="2016-10" db="EMBL/GenBank/DDBJ databases">
        <authorList>
            <person name="Varghese N."/>
            <person name="Submissions S."/>
        </authorList>
    </citation>
    <scope>NUCLEOTIDE SEQUENCE [LARGE SCALE GENOMIC DNA]</scope>
    <source>
        <strain evidence="2">CGMCC 1.7738</strain>
    </source>
</reference>
<sequence length="188" mass="20830">MTDRGERYETARRIDADISNPQQQAQIAVVRFIHTVADTTDDVDVGTVEAALHAADTIVDLQATNERLKERVAELEREVTPQLDAKSYMQLTRPEKVQRLREALATQAATRNNRKAQMDYKDVTWLFDGNPSPGHAYDLMELAGQAAGFVYDTPRSDSGNKRIRVDLDAVKDEAVFHAANNASSGGTV</sequence>
<accession>A0A1I4BCZ1</accession>
<protein>
    <submittedName>
        <fullName evidence="1">Uncharacterized protein</fullName>
    </submittedName>
</protein>
<organism evidence="1 2">
    <name type="scientific">Halogranum rubrum</name>
    <dbReference type="NCBI Taxonomy" id="553466"/>
    <lineage>
        <taxon>Archaea</taxon>
        <taxon>Methanobacteriati</taxon>
        <taxon>Methanobacteriota</taxon>
        <taxon>Stenosarchaea group</taxon>
        <taxon>Halobacteria</taxon>
        <taxon>Halobacteriales</taxon>
        <taxon>Haloferacaceae</taxon>
    </lineage>
</organism>
<name>A0A1I4BCZ1_9EURY</name>
<dbReference type="Proteomes" id="UP000199607">
    <property type="component" value="Unassembled WGS sequence"/>
</dbReference>
<dbReference type="RefSeq" id="WP_089865155.1">
    <property type="nucleotide sequence ID" value="NZ_FOTC01000001.1"/>
</dbReference>
<keyword evidence="2" id="KW-1185">Reference proteome</keyword>